<protein>
    <submittedName>
        <fullName evidence="2">Uncharacterized protein</fullName>
    </submittedName>
</protein>
<feature type="compositionally biased region" description="Polar residues" evidence="1">
    <location>
        <begin position="1"/>
        <end position="10"/>
    </location>
</feature>
<feature type="region of interest" description="Disordered" evidence="1">
    <location>
        <begin position="1"/>
        <end position="21"/>
    </location>
</feature>
<dbReference type="OrthoDB" id="5514485at2"/>
<name>A0A3S0QUH4_9HYPH</name>
<keyword evidence="3" id="KW-1185">Reference proteome</keyword>
<dbReference type="Proteomes" id="UP000278823">
    <property type="component" value="Unassembled WGS sequence"/>
</dbReference>
<organism evidence="2 3">
    <name type="scientific">Rhizobium vallis</name>
    <dbReference type="NCBI Taxonomy" id="634290"/>
    <lineage>
        <taxon>Bacteria</taxon>
        <taxon>Pseudomonadati</taxon>
        <taxon>Pseudomonadota</taxon>
        <taxon>Alphaproteobacteria</taxon>
        <taxon>Hyphomicrobiales</taxon>
        <taxon>Rhizobiaceae</taxon>
        <taxon>Rhizobium/Agrobacterium group</taxon>
        <taxon>Rhizobium</taxon>
    </lineage>
</organism>
<evidence type="ECO:0000313" key="2">
    <source>
        <dbReference type="EMBL" id="RUM24459.1"/>
    </source>
</evidence>
<dbReference type="AlphaFoldDB" id="A0A3S0QUH4"/>
<proteinExistence type="predicted"/>
<sequence length="183" mass="21046">MDNSPQNDAPHQQRHTRGGRWLDPVFPTTGWVCRGIEDVGHEGRLCDVCQGVRIRFAHVMTHPDVSQALSAGLGCVEKMVDDPFTAEKRERAFRDDLRIRSDWPRRVWQVSRVGNPYINSRGYNIAIWNKGGAGFGVTIRLQNEFNNEFVRNDRRLFKTIEDAKAGALEILMDVRKERRDIDV</sequence>
<accession>A0A3S0QUH4</accession>
<comment type="caution">
    <text evidence="2">The sequence shown here is derived from an EMBL/GenBank/DDBJ whole genome shotgun (WGS) entry which is preliminary data.</text>
</comment>
<dbReference type="RefSeq" id="WP_126922145.1">
    <property type="nucleotide sequence ID" value="NZ_ML133690.1"/>
</dbReference>
<dbReference type="EMBL" id="RJTH01000005">
    <property type="protein sequence ID" value="RUM24459.1"/>
    <property type="molecule type" value="Genomic_DNA"/>
</dbReference>
<gene>
    <name evidence="2" type="ORF">EFQ99_16910</name>
</gene>
<evidence type="ECO:0000313" key="3">
    <source>
        <dbReference type="Proteomes" id="UP000278823"/>
    </source>
</evidence>
<reference evidence="3" key="1">
    <citation type="submission" date="2018-11" db="EMBL/GenBank/DDBJ databases">
        <title>Rhizobium chutanense sp. nov., isolated from root nodules of Phaseolus vulgaris in China.</title>
        <authorList>
            <person name="Huo Y."/>
        </authorList>
    </citation>
    <scope>NUCLEOTIDE SEQUENCE [LARGE SCALE GENOMIC DNA]</scope>
    <source>
        <strain evidence="3">CCBAU 65647</strain>
    </source>
</reference>
<evidence type="ECO:0000256" key="1">
    <source>
        <dbReference type="SAM" id="MobiDB-lite"/>
    </source>
</evidence>